<reference evidence="1" key="1">
    <citation type="journal article" date="2015" name="Nature">
        <title>Complex archaea that bridge the gap between prokaryotes and eukaryotes.</title>
        <authorList>
            <person name="Spang A."/>
            <person name="Saw J.H."/>
            <person name="Jorgensen S.L."/>
            <person name="Zaremba-Niedzwiedzka K."/>
            <person name="Martijn J."/>
            <person name="Lind A.E."/>
            <person name="van Eijk R."/>
            <person name="Schleper C."/>
            <person name="Guy L."/>
            <person name="Ettema T.J."/>
        </authorList>
    </citation>
    <scope>NUCLEOTIDE SEQUENCE</scope>
</reference>
<comment type="caution">
    <text evidence="1">The sequence shown here is derived from an EMBL/GenBank/DDBJ whole genome shotgun (WGS) entry which is preliminary data.</text>
</comment>
<dbReference type="AlphaFoldDB" id="A0A0F8YZ38"/>
<gene>
    <name evidence="1" type="ORF">LCGC14_3097000</name>
</gene>
<organism evidence="1">
    <name type="scientific">marine sediment metagenome</name>
    <dbReference type="NCBI Taxonomy" id="412755"/>
    <lineage>
        <taxon>unclassified sequences</taxon>
        <taxon>metagenomes</taxon>
        <taxon>ecological metagenomes</taxon>
    </lineage>
</organism>
<evidence type="ECO:0000313" key="1">
    <source>
        <dbReference type="EMBL" id="KKK53216.1"/>
    </source>
</evidence>
<proteinExistence type="predicted"/>
<accession>A0A0F8YZ38</accession>
<protein>
    <submittedName>
        <fullName evidence="1">Uncharacterized protein</fullName>
    </submittedName>
</protein>
<dbReference type="EMBL" id="LAZR01066618">
    <property type="protein sequence ID" value="KKK53216.1"/>
    <property type="molecule type" value="Genomic_DNA"/>
</dbReference>
<name>A0A0F8YZ38_9ZZZZ</name>
<sequence>MKVRRDGGWGWKPFDLVLTVESEEEAKAFYAIFNYAPNMDILPEGVGEIVREAIGRKYSDLGASQLIARGVYYREFYRGKKED</sequence>